<dbReference type="OrthoDB" id="344220at2759"/>
<evidence type="ECO:0000256" key="8">
    <source>
        <dbReference type="RuleBase" id="RU364143"/>
    </source>
</evidence>
<proteinExistence type="inferred from homology"/>
<dbReference type="InterPro" id="IPR038566">
    <property type="entry name" value="Mediator_Med6_sf"/>
</dbReference>
<evidence type="ECO:0000256" key="9">
    <source>
        <dbReference type="SAM" id="MobiDB-lite"/>
    </source>
</evidence>
<keyword evidence="6 8" id="KW-0539">Nucleus</keyword>
<dbReference type="GO" id="GO:0006357">
    <property type="term" value="P:regulation of transcription by RNA polymerase II"/>
    <property type="evidence" value="ECO:0007669"/>
    <property type="project" value="InterPro"/>
</dbReference>
<sequence>MAQPYAHPAQPGILFRDPAFLAQVPLSPTTVSQYFSLSPFFARSSTNEQLRMQSLAEPDGGARREPRELEEALRRFRGTEFVVAHAAPQPPPGLGLYVIHQRERWGPAREQTRLVDAFFCLDGNIARAPDLYAVVGNRVLAAVTAIQSSLSLAHDALPPFDPRAGFGWRIAALEDEDEADSEDEATADLGSGADAGAPERIAQPAPAKRRRAQGTAASNGTA</sequence>
<evidence type="ECO:0000313" key="11">
    <source>
        <dbReference type="Proteomes" id="UP000245946"/>
    </source>
</evidence>
<evidence type="ECO:0000256" key="1">
    <source>
        <dbReference type="ARBA" id="ARBA00004123"/>
    </source>
</evidence>
<dbReference type="Proteomes" id="UP000245946">
    <property type="component" value="Unassembled WGS sequence"/>
</dbReference>
<dbReference type="EMBL" id="KZ819292">
    <property type="protein sequence ID" value="PWN98233.1"/>
    <property type="molecule type" value="Genomic_DNA"/>
</dbReference>
<organism evidence="10 11">
    <name type="scientific">Tilletiopsis washingtonensis</name>
    <dbReference type="NCBI Taxonomy" id="58919"/>
    <lineage>
        <taxon>Eukaryota</taxon>
        <taxon>Fungi</taxon>
        <taxon>Dikarya</taxon>
        <taxon>Basidiomycota</taxon>
        <taxon>Ustilaginomycotina</taxon>
        <taxon>Exobasidiomycetes</taxon>
        <taxon>Entylomatales</taxon>
        <taxon>Entylomatales incertae sedis</taxon>
        <taxon>Tilletiopsis</taxon>
    </lineage>
</organism>
<evidence type="ECO:0000256" key="7">
    <source>
        <dbReference type="ARBA" id="ARBA00031259"/>
    </source>
</evidence>
<name>A0A316ZD95_9BASI</name>
<comment type="function">
    <text evidence="8">Component of the Mediator complex, a coactivator involved in the regulated transcription of nearly all RNA polymerase II-dependent genes. Mediator functions as a bridge to convey information from gene-specific regulatory proteins to the basal RNA polymerase II transcription machinery. Mediator is recruited to promoters by direct interactions with regulatory proteins and serves as a scaffold for the assembly of a functional preinitiation complex with RNA polymerase II and the general transcription factors.</text>
</comment>
<evidence type="ECO:0000256" key="5">
    <source>
        <dbReference type="ARBA" id="ARBA00023163"/>
    </source>
</evidence>
<feature type="compositionally biased region" description="Acidic residues" evidence="9">
    <location>
        <begin position="174"/>
        <end position="186"/>
    </location>
</feature>
<evidence type="ECO:0000313" key="10">
    <source>
        <dbReference type="EMBL" id="PWN98233.1"/>
    </source>
</evidence>
<keyword evidence="11" id="KW-1185">Reference proteome</keyword>
<dbReference type="PANTHER" id="PTHR13104">
    <property type="entry name" value="MED-6-RELATED"/>
    <property type="match status" value="1"/>
</dbReference>
<dbReference type="Pfam" id="PF04934">
    <property type="entry name" value="Med6"/>
    <property type="match status" value="1"/>
</dbReference>
<feature type="region of interest" description="Disordered" evidence="9">
    <location>
        <begin position="174"/>
        <end position="222"/>
    </location>
</feature>
<gene>
    <name evidence="8" type="primary">MED6</name>
    <name evidence="10" type="ORF">FA09DRAFT_329847</name>
</gene>
<evidence type="ECO:0000256" key="6">
    <source>
        <dbReference type="ARBA" id="ARBA00023242"/>
    </source>
</evidence>
<comment type="similarity">
    <text evidence="2 8">Belongs to the Mediator complex subunit 6 family.</text>
</comment>
<dbReference type="GO" id="GO:0016592">
    <property type="term" value="C:mediator complex"/>
    <property type="evidence" value="ECO:0007669"/>
    <property type="project" value="InterPro"/>
</dbReference>
<accession>A0A316ZD95</accession>
<evidence type="ECO:0000256" key="4">
    <source>
        <dbReference type="ARBA" id="ARBA00023015"/>
    </source>
</evidence>
<evidence type="ECO:0000256" key="2">
    <source>
        <dbReference type="ARBA" id="ARBA00007526"/>
    </source>
</evidence>
<evidence type="ECO:0000256" key="3">
    <source>
        <dbReference type="ARBA" id="ARBA00020634"/>
    </source>
</evidence>
<dbReference type="GO" id="GO:0003712">
    <property type="term" value="F:transcription coregulator activity"/>
    <property type="evidence" value="ECO:0007669"/>
    <property type="project" value="InterPro"/>
</dbReference>
<protein>
    <recommendedName>
        <fullName evidence="3 8">Mediator of RNA polymerase II transcription subunit 6</fullName>
    </recommendedName>
    <alternativeName>
        <fullName evidence="7 8">Mediator complex subunit 6</fullName>
    </alternativeName>
</protein>
<comment type="subunit">
    <text evidence="8">Component of the Mediator complex.</text>
</comment>
<dbReference type="STRING" id="58919.A0A316ZD95"/>
<reference evidence="10 11" key="1">
    <citation type="journal article" date="2018" name="Mol. Biol. Evol.">
        <title>Broad Genomic Sampling Reveals a Smut Pathogenic Ancestry of the Fungal Clade Ustilaginomycotina.</title>
        <authorList>
            <person name="Kijpornyongpan T."/>
            <person name="Mondo S.J."/>
            <person name="Barry K."/>
            <person name="Sandor L."/>
            <person name="Lee J."/>
            <person name="Lipzen A."/>
            <person name="Pangilinan J."/>
            <person name="LaButti K."/>
            <person name="Hainaut M."/>
            <person name="Henrissat B."/>
            <person name="Grigoriev I.V."/>
            <person name="Spatafora J.W."/>
            <person name="Aime M.C."/>
        </authorList>
    </citation>
    <scope>NUCLEOTIDE SEQUENCE [LARGE SCALE GENOMIC DNA]</scope>
    <source>
        <strain evidence="10 11">MCA 4186</strain>
    </source>
</reference>
<comment type="subcellular location">
    <subcellularLocation>
        <location evidence="1 8">Nucleus</location>
    </subcellularLocation>
</comment>
<dbReference type="InterPro" id="IPR007018">
    <property type="entry name" value="Mediator_Med6"/>
</dbReference>
<keyword evidence="5 8" id="KW-0804">Transcription</keyword>
<dbReference type="Gene3D" id="3.10.450.580">
    <property type="entry name" value="Mediator complex, subunit Med6"/>
    <property type="match status" value="1"/>
</dbReference>
<keyword evidence="8" id="KW-0010">Activator</keyword>
<dbReference type="AlphaFoldDB" id="A0A316ZD95"/>
<keyword evidence="4 8" id="KW-0805">Transcription regulation</keyword>